<evidence type="ECO:0000256" key="1">
    <source>
        <dbReference type="SAM" id="MobiDB-lite"/>
    </source>
</evidence>
<feature type="compositionally biased region" description="Polar residues" evidence="1">
    <location>
        <begin position="639"/>
        <end position="651"/>
    </location>
</feature>
<evidence type="ECO:0000313" key="3">
    <source>
        <dbReference type="Proteomes" id="UP001309876"/>
    </source>
</evidence>
<feature type="region of interest" description="Disordered" evidence="1">
    <location>
        <begin position="744"/>
        <end position="775"/>
    </location>
</feature>
<feature type="compositionally biased region" description="Acidic residues" evidence="1">
    <location>
        <begin position="528"/>
        <end position="538"/>
    </location>
</feature>
<feature type="region of interest" description="Disordered" evidence="1">
    <location>
        <begin position="793"/>
        <end position="814"/>
    </location>
</feature>
<reference evidence="2 3" key="1">
    <citation type="submission" date="2023-08" db="EMBL/GenBank/DDBJ databases">
        <title>Black Yeasts Isolated from many extreme environments.</title>
        <authorList>
            <person name="Coleine C."/>
            <person name="Stajich J.E."/>
            <person name="Selbmann L."/>
        </authorList>
    </citation>
    <scope>NUCLEOTIDE SEQUENCE [LARGE SCALE GENOMIC DNA]</scope>
    <source>
        <strain evidence="2 3">CCFEE 5910</strain>
    </source>
</reference>
<feature type="region of interest" description="Disordered" evidence="1">
    <location>
        <begin position="967"/>
        <end position="991"/>
    </location>
</feature>
<dbReference type="AlphaFoldDB" id="A0AAN7T026"/>
<feature type="region of interest" description="Disordered" evidence="1">
    <location>
        <begin position="525"/>
        <end position="554"/>
    </location>
</feature>
<feature type="compositionally biased region" description="Basic and acidic residues" evidence="1">
    <location>
        <begin position="671"/>
        <end position="690"/>
    </location>
</feature>
<name>A0AAN7T026_9EURO</name>
<accession>A0AAN7T026</accession>
<evidence type="ECO:0000313" key="2">
    <source>
        <dbReference type="EMBL" id="KAK5085881.1"/>
    </source>
</evidence>
<feature type="compositionally biased region" description="Low complexity" evidence="1">
    <location>
        <begin position="1048"/>
        <end position="1059"/>
    </location>
</feature>
<feature type="compositionally biased region" description="Low complexity" evidence="1">
    <location>
        <begin position="1019"/>
        <end position="1029"/>
    </location>
</feature>
<keyword evidence="3" id="KW-1185">Reference proteome</keyword>
<feature type="compositionally biased region" description="Acidic residues" evidence="1">
    <location>
        <begin position="973"/>
        <end position="982"/>
    </location>
</feature>
<protein>
    <submittedName>
        <fullName evidence="2">Uncharacterized protein</fullName>
    </submittedName>
</protein>
<dbReference type="EMBL" id="JAVRRJ010000004">
    <property type="protein sequence ID" value="KAK5085881.1"/>
    <property type="molecule type" value="Genomic_DNA"/>
</dbReference>
<dbReference type="Proteomes" id="UP001309876">
    <property type="component" value="Unassembled WGS sequence"/>
</dbReference>
<sequence>MYQTSVSTRNPLATPSLLTVRMSLQARDFVKESSAHFLDGELNPFAQEFMPLKEESGETASTKRLDPEAILFCPGQGSHYTKLQTVEELRADVAHRKQEQSLALVQCVDPLSTALASLEVQPCTSITIVAPLVAVRAHIQSLWRQASVPDHELRLRQVIPARHLLWTLMCTFRKQIRVTINKLCSEISSQEHCSSSREQACIVEDYEMKDRNATIPIMYDRPVRPARQCSDDRERDTFFPEDDNDQNKHIDTSTKLSALLGELRSLGPHGKSHMVLRKTGFGPSKQQLELEWKVTQQKMNESPQQLSTPYHHLSFLGYGAPCKSATDPALSLAIINTMPKASLSFRDDIESLHVPAILQQAFLFVDPVVLFGDHAAIKGLSANQIREVTVGQVSKFYQGYGIWSDDTYDPDEDSPLEDQADPDYYPRCCTVYNGIMTGSGQPDQTAFNTAIEVAYNDDLAEWKAIRAGRSKLFLPQSRAQTDTMPPKSSPLRQVYTPETMVVADIEHEKAQALRNDALLRPASKSWADLDDEQDENDTEEKLSEVATKETDDSLTSELTQATSCTTPFCGICLSDSPSKGPCKPAEDLQDQYFIVPAYLHGMLAHLTCVQRLTIKKLRDERLSGYQGLHAAIKQRLTPEHSSLSTTTSTGDAQIPDPFEVSNSDNISAEVGEPRSPPEVHDRDEQARSDDENTIDTDSVFSAADKLEPLNHDTVNLVEQGISDEDLFEDMTLAEEYERINRVPVPEVSSSDASSEEFSENKSPGHLRGEEFSPVPSPEIQRIVSDYIIPSITDTAQNGEAPVTPTKNATSRPETIVHTPESIKGTVQKRRRLSNSVLNDASNIIVSPRYIPKANVPRSEASWDLRDVLKVVKEDKAEVQQSVAALSAVLEEDEAILDAVPELLEQPRSLAQMNADYRAFHGLPEVGQQSLREEYADEIVSAPVRTPTAVRAYRQRKSQLHTLSPIMASSPTIVEEEEEEEIEPPTASSPLVLVDTDSETGEAVIYPSHLRSSLSEEDLAPATPTRPARPISVTPNRGLFGCSSSPNASSSMTDSTDSIDSSRLTSVFSGFDGDNTRQPYKISYSTGVSIEAIVMHPITHVDDIPATALLPWQTDLIDPELNALPPLSTLQDASSRRECLGASPKPQRSWRRRASTKLATPLRGTGQSEVGMFTKDTTSTVASSTTNAPGIIGNAKDQVKEKKGLLGSIRNRIVSTLRRRS</sequence>
<feature type="region of interest" description="Disordered" evidence="1">
    <location>
        <begin position="1006"/>
        <end position="1059"/>
    </location>
</feature>
<proteinExistence type="predicted"/>
<comment type="caution">
    <text evidence="2">The sequence shown here is derived from an EMBL/GenBank/DDBJ whole genome shotgun (WGS) entry which is preliminary data.</text>
</comment>
<gene>
    <name evidence="2" type="ORF">LTR05_005170</name>
</gene>
<feature type="compositionally biased region" description="Basic and acidic residues" evidence="1">
    <location>
        <begin position="539"/>
        <end position="551"/>
    </location>
</feature>
<feature type="region of interest" description="Disordered" evidence="1">
    <location>
        <begin position="638"/>
        <end position="695"/>
    </location>
</feature>
<organism evidence="2 3">
    <name type="scientific">Lithohypha guttulata</name>
    <dbReference type="NCBI Taxonomy" id="1690604"/>
    <lineage>
        <taxon>Eukaryota</taxon>
        <taxon>Fungi</taxon>
        <taxon>Dikarya</taxon>
        <taxon>Ascomycota</taxon>
        <taxon>Pezizomycotina</taxon>
        <taxon>Eurotiomycetes</taxon>
        <taxon>Chaetothyriomycetidae</taxon>
        <taxon>Chaetothyriales</taxon>
        <taxon>Trichomeriaceae</taxon>
        <taxon>Lithohypha</taxon>
    </lineage>
</organism>